<keyword evidence="2" id="KW-1185">Reference proteome</keyword>
<evidence type="ECO:0000313" key="2">
    <source>
        <dbReference type="Proteomes" id="UP001164250"/>
    </source>
</evidence>
<comment type="caution">
    <text evidence="1">The sequence shown here is derived from an EMBL/GenBank/DDBJ whole genome shotgun (WGS) entry which is preliminary data.</text>
</comment>
<accession>A0ACC1BEB6</accession>
<sequence length="81" mass="9329">MARIQSLTSDSSYEERLNCSTIYLARLGYGGFFRLFAHYFVTESRTYNTSTELWSKPDNQCQVKSFCGLNSYCTLDDKLSV</sequence>
<reference evidence="2" key="1">
    <citation type="journal article" date="2023" name="G3 (Bethesda)">
        <title>Genome assembly and association tests identify interacting loci associated with vigor, precocity, and sex in interspecific pistachio rootstocks.</title>
        <authorList>
            <person name="Palmer W."/>
            <person name="Jacygrad E."/>
            <person name="Sagayaradj S."/>
            <person name="Cavanaugh K."/>
            <person name="Han R."/>
            <person name="Bertier L."/>
            <person name="Beede B."/>
            <person name="Kafkas S."/>
            <person name="Golino D."/>
            <person name="Preece J."/>
            <person name="Michelmore R."/>
        </authorList>
    </citation>
    <scope>NUCLEOTIDE SEQUENCE [LARGE SCALE GENOMIC DNA]</scope>
</reference>
<protein>
    <submittedName>
        <fullName evidence="1">Uncharacterized protein</fullName>
    </submittedName>
</protein>
<gene>
    <name evidence="1" type="ORF">Patl1_27808</name>
</gene>
<proteinExistence type="predicted"/>
<evidence type="ECO:0000313" key="1">
    <source>
        <dbReference type="EMBL" id="KAJ0097284.1"/>
    </source>
</evidence>
<dbReference type="EMBL" id="CM047901">
    <property type="protein sequence ID" value="KAJ0097284.1"/>
    <property type="molecule type" value="Genomic_DNA"/>
</dbReference>
<name>A0ACC1BEB6_9ROSI</name>
<organism evidence="1 2">
    <name type="scientific">Pistacia atlantica</name>
    <dbReference type="NCBI Taxonomy" id="434234"/>
    <lineage>
        <taxon>Eukaryota</taxon>
        <taxon>Viridiplantae</taxon>
        <taxon>Streptophyta</taxon>
        <taxon>Embryophyta</taxon>
        <taxon>Tracheophyta</taxon>
        <taxon>Spermatophyta</taxon>
        <taxon>Magnoliopsida</taxon>
        <taxon>eudicotyledons</taxon>
        <taxon>Gunneridae</taxon>
        <taxon>Pentapetalae</taxon>
        <taxon>rosids</taxon>
        <taxon>malvids</taxon>
        <taxon>Sapindales</taxon>
        <taxon>Anacardiaceae</taxon>
        <taxon>Pistacia</taxon>
    </lineage>
</organism>
<dbReference type="Proteomes" id="UP001164250">
    <property type="component" value="Chromosome 5"/>
</dbReference>